<gene>
    <name evidence="2" type="ORF">SAMN05444371_2400</name>
</gene>
<dbReference type="InterPro" id="IPR021958">
    <property type="entry name" value="DUF3575"/>
</dbReference>
<reference evidence="3" key="1">
    <citation type="submission" date="2016-11" db="EMBL/GenBank/DDBJ databases">
        <authorList>
            <person name="Varghese N."/>
            <person name="Submissions S."/>
        </authorList>
    </citation>
    <scope>NUCLEOTIDE SEQUENCE [LARGE SCALE GENOMIC DNA]</scope>
    <source>
        <strain evidence="3">DSM 18016</strain>
    </source>
</reference>
<accession>A0A1M6SD69</accession>
<dbReference type="OrthoDB" id="1001751at2"/>
<sequence>MKKFLILSLVCIAAFSLAQNNETYIKANALFLPVGMLNVGVEHGFSEHITGQADLFVSPWKSFAGKHAQVYMLGFNGRYYFSEAFKKFYVGVDLSLARFNIQKWGYWNDEFYVHKNGEVTPYINSNLYQRGYSFMIGGIAGYQFTLADRWNLDLYLGIGTMQSFYKGYDKLSGDRYDTEGDSMGRGTNRSGELLPYKGGLMISYKL</sequence>
<feature type="signal peptide" evidence="1">
    <location>
        <begin position="1"/>
        <end position="18"/>
    </location>
</feature>
<protein>
    <recommendedName>
        <fullName evidence="4">DUF3575 domain-containing protein</fullName>
    </recommendedName>
</protein>
<dbReference type="AlphaFoldDB" id="A0A1M6SD69"/>
<name>A0A1M6SD69_9FLAO</name>
<dbReference type="EMBL" id="FRAM01000002">
    <property type="protein sequence ID" value="SHK42712.1"/>
    <property type="molecule type" value="Genomic_DNA"/>
</dbReference>
<dbReference type="Pfam" id="PF12099">
    <property type="entry name" value="DUF3575"/>
    <property type="match status" value="1"/>
</dbReference>
<keyword evidence="1" id="KW-0732">Signal</keyword>
<evidence type="ECO:0000313" key="2">
    <source>
        <dbReference type="EMBL" id="SHK42712.1"/>
    </source>
</evidence>
<dbReference type="RefSeq" id="WP_072998178.1">
    <property type="nucleotide sequence ID" value="NZ_FRAM01000002.1"/>
</dbReference>
<organism evidence="2 3">
    <name type="scientific">Epilithonimonas mollis</name>
    <dbReference type="NCBI Taxonomy" id="216903"/>
    <lineage>
        <taxon>Bacteria</taxon>
        <taxon>Pseudomonadati</taxon>
        <taxon>Bacteroidota</taxon>
        <taxon>Flavobacteriia</taxon>
        <taxon>Flavobacteriales</taxon>
        <taxon>Weeksellaceae</taxon>
        <taxon>Chryseobacterium group</taxon>
        <taxon>Epilithonimonas</taxon>
    </lineage>
</organism>
<proteinExistence type="predicted"/>
<evidence type="ECO:0008006" key="4">
    <source>
        <dbReference type="Google" id="ProtNLM"/>
    </source>
</evidence>
<dbReference type="STRING" id="216903.SAMN05444371_2400"/>
<evidence type="ECO:0000256" key="1">
    <source>
        <dbReference type="SAM" id="SignalP"/>
    </source>
</evidence>
<feature type="chain" id="PRO_5012703218" description="DUF3575 domain-containing protein" evidence="1">
    <location>
        <begin position="19"/>
        <end position="206"/>
    </location>
</feature>
<evidence type="ECO:0000313" key="3">
    <source>
        <dbReference type="Proteomes" id="UP000184498"/>
    </source>
</evidence>
<dbReference type="Proteomes" id="UP000184498">
    <property type="component" value="Unassembled WGS sequence"/>
</dbReference>
<keyword evidence="3" id="KW-1185">Reference proteome</keyword>